<evidence type="ECO:0000256" key="1">
    <source>
        <dbReference type="SAM" id="MobiDB-lite"/>
    </source>
</evidence>
<evidence type="ECO:0000313" key="2">
    <source>
        <dbReference type="EMBL" id="KAL3697100.1"/>
    </source>
</evidence>
<reference evidence="2 3" key="1">
    <citation type="submission" date="2024-09" db="EMBL/GenBank/DDBJ databases">
        <title>Chromosome-scale assembly of Riccia sorocarpa.</title>
        <authorList>
            <person name="Paukszto L."/>
        </authorList>
    </citation>
    <scope>NUCLEOTIDE SEQUENCE [LARGE SCALE GENOMIC DNA]</scope>
    <source>
        <strain evidence="2">LP-2024</strain>
        <tissue evidence="2">Aerial parts of the thallus</tissue>
    </source>
</reference>
<comment type="caution">
    <text evidence="2">The sequence shown here is derived from an EMBL/GenBank/DDBJ whole genome shotgun (WGS) entry which is preliminary data.</text>
</comment>
<proteinExistence type="predicted"/>
<keyword evidence="3" id="KW-1185">Reference proteome</keyword>
<dbReference type="AlphaFoldDB" id="A0ABD3I417"/>
<protein>
    <submittedName>
        <fullName evidence="2">Uncharacterized protein</fullName>
    </submittedName>
</protein>
<dbReference type="EMBL" id="JBJQOH010000002">
    <property type="protein sequence ID" value="KAL3697100.1"/>
    <property type="molecule type" value="Genomic_DNA"/>
</dbReference>
<feature type="region of interest" description="Disordered" evidence="1">
    <location>
        <begin position="1"/>
        <end position="33"/>
    </location>
</feature>
<gene>
    <name evidence="2" type="ORF">R1sor_011176</name>
</gene>
<evidence type="ECO:0000313" key="3">
    <source>
        <dbReference type="Proteomes" id="UP001633002"/>
    </source>
</evidence>
<accession>A0ABD3I417</accession>
<name>A0ABD3I417_9MARC</name>
<organism evidence="2 3">
    <name type="scientific">Riccia sorocarpa</name>
    <dbReference type="NCBI Taxonomy" id="122646"/>
    <lineage>
        <taxon>Eukaryota</taxon>
        <taxon>Viridiplantae</taxon>
        <taxon>Streptophyta</taxon>
        <taxon>Embryophyta</taxon>
        <taxon>Marchantiophyta</taxon>
        <taxon>Marchantiopsida</taxon>
        <taxon>Marchantiidae</taxon>
        <taxon>Marchantiales</taxon>
        <taxon>Ricciaceae</taxon>
        <taxon>Riccia</taxon>
    </lineage>
</organism>
<dbReference type="Proteomes" id="UP001633002">
    <property type="component" value="Unassembled WGS sequence"/>
</dbReference>
<sequence>MPLRQKMRPPVPFDSPQQKQEPEDELYGNMKSNPDDILSKFYTNVKIQGDDHQAEPMHEDESMDDDILDENIENITSEDRKQIIEDLLFCSYEVAECSKKPDDSQPPEYMDLYADALEEVSSIMLNHLSSVLP</sequence>